<feature type="binding site" description="covalent" evidence="6">
    <location>
        <position position="64"/>
    </location>
    <ligand>
        <name>heme c</name>
        <dbReference type="ChEBI" id="CHEBI:61717"/>
    </ligand>
</feature>
<evidence type="ECO:0000256" key="2">
    <source>
        <dbReference type="ARBA" id="ARBA00022617"/>
    </source>
</evidence>
<comment type="caution">
    <text evidence="11">The sequence shown here is derived from an EMBL/GenBank/DDBJ whole genome shotgun (WGS) entry which is preliminary data.</text>
</comment>
<dbReference type="NCBIfam" id="NF045774">
    <property type="entry name" value="cytochro_C551"/>
    <property type="match status" value="1"/>
</dbReference>
<sequence>MKRLMGLALAGLLAISLSACGGNQAAQPPAGQQPAETPAAGGTSNANVDAAKAEATFKNTCAGCHGQNLEGVVGPNLQKIGGELSKDQIREILKNGKGGMPPNLVSGADADNIAAWLAEKK</sequence>
<dbReference type="AlphaFoldDB" id="A0A3M8DYM3"/>
<protein>
    <submittedName>
        <fullName evidence="11">Cytochrome c</fullName>
    </submittedName>
</protein>
<evidence type="ECO:0000259" key="10">
    <source>
        <dbReference type="PROSITE" id="PS51007"/>
    </source>
</evidence>
<dbReference type="GO" id="GO:0005506">
    <property type="term" value="F:iron ion binding"/>
    <property type="evidence" value="ECO:0007669"/>
    <property type="project" value="InterPro"/>
</dbReference>
<evidence type="ECO:0000256" key="4">
    <source>
        <dbReference type="ARBA" id="ARBA00022982"/>
    </source>
</evidence>
<proteinExistence type="predicted"/>
<evidence type="ECO:0000313" key="12">
    <source>
        <dbReference type="Proteomes" id="UP000271031"/>
    </source>
</evidence>
<feature type="signal peptide" evidence="9">
    <location>
        <begin position="1"/>
        <end position="21"/>
    </location>
</feature>
<dbReference type="InterPro" id="IPR009056">
    <property type="entry name" value="Cyt_c-like_dom"/>
</dbReference>
<keyword evidence="12" id="KW-1185">Reference proteome</keyword>
<dbReference type="PANTHER" id="PTHR37823:SF4">
    <property type="entry name" value="MENAQUINOL-CYTOCHROME C REDUCTASE CYTOCHROME B_C SUBUNIT"/>
    <property type="match status" value="1"/>
</dbReference>
<dbReference type="RefSeq" id="WP_122915886.1">
    <property type="nucleotide sequence ID" value="NZ_RHHQ01000002.1"/>
</dbReference>
<evidence type="ECO:0000256" key="3">
    <source>
        <dbReference type="ARBA" id="ARBA00022723"/>
    </source>
</evidence>
<dbReference type="InterPro" id="IPR051811">
    <property type="entry name" value="Cytochrome_c550/c551-like"/>
</dbReference>
<evidence type="ECO:0000256" key="9">
    <source>
        <dbReference type="SAM" id="SignalP"/>
    </source>
</evidence>
<keyword evidence="3 7" id="KW-0479">Metal-binding</keyword>
<gene>
    <name evidence="11" type="ORF">EDM56_00320</name>
</gene>
<name>A0A3M8DYM3_9BACL</name>
<evidence type="ECO:0000256" key="6">
    <source>
        <dbReference type="PIRSR" id="PIRSR000025-1"/>
    </source>
</evidence>
<keyword evidence="1" id="KW-0813">Transport</keyword>
<dbReference type="Pfam" id="PF13442">
    <property type="entry name" value="Cytochrome_CBB3"/>
    <property type="match status" value="1"/>
</dbReference>
<feature type="compositionally biased region" description="Low complexity" evidence="8">
    <location>
        <begin position="22"/>
        <end position="42"/>
    </location>
</feature>
<dbReference type="GO" id="GO:0020037">
    <property type="term" value="F:heme binding"/>
    <property type="evidence" value="ECO:0007669"/>
    <property type="project" value="InterPro"/>
</dbReference>
<dbReference type="EMBL" id="RHHQ01000002">
    <property type="protein sequence ID" value="RNB92629.1"/>
    <property type="molecule type" value="Genomic_DNA"/>
</dbReference>
<organism evidence="11 12">
    <name type="scientific">Brevibacillus fluminis</name>
    <dbReference type="NCBI Taxonomy" id="511487"/>
    <lineage>
        <taxon>Bacteria</taxon>
        <taxon>Bacillati</taxon>
        <taxon>Bacillota</taxon>
        <taxon>Bacilli</taxon>
        <taxon>Bacillales</taxon>
        <taxon>Paenibacillaceae</taxon>
        <taxon>Brevibacillus</taxon>
    </lineage>
</organism>
<feature type="binding site" description="covalent" evidence="6">
    <location>
        <position position="61"/>
    </location>
    <ligand>
        <name>heme c</name>
        <dbReference type="ChEBI" id="CHEBI:61717"/>
    </ligand>
</feature>
<dbReference type="InterPro" id="IPR036909">
    <property type="entry name" value="Cyt_c-like_dom_sf"/>
</dbReference>
<dbReference type="PANTHER" id="PTHR37823">
    <property type="entry name" value="CYTOCHROME C-553-LIKE"/>
    <property type="match status" value="1"/>
</dbReference>
<feature type="binding site" description="axial binding residue" evidence="7">
    <location>
        <position position="100"/>
    </location>
    <ligand>
        <name>heme c</name>
        <dbReference type="ChEBI" id="CHEBI:61717"/>
    </ligand>
    <ligandPart>
        <name>Fe</name>
        <dbReference type="ChEBI" id="CHEBI:18248"/>
    </ligandPart>
</feature>
<dbReference type="Gene3D" id="1.10.760.10">
    <property type="entry name" value="Cytochrome c-like domain"/>
    <property type="match status" value="1"/>
</dbReference>
<keyword evidence="9" id="KW-0732">Signal</keyword>
<dbReference type="GO" id="GO:0009055">
    <property type="term" value="F:electron transfer activity"/>
    <property type="evidence" value="ECO:0007669"/>
    <property type="project" value="InterPro"/>
</dbReference>
<feature type="binding site" description="axial binding residue" evidence="7">
    <location>
        <position position="65"/>
    </location>
    <ligand>
        <name>heme c</name>
        <dbReference type="ChEBI" id="CHEBI:61717"/>
    </ligand>
    <ligandPart>
        <name>Fe</name>
        <dbReference type="ChEBI" id="CHEBI:18248"/>
    </ligandPart>
</feature>
<reference evidence="11 12" key="1">
    <citation type="submission" date="2018-10" db="EMBL/GenBank/DDBJ databases">
        <title>Phylogenomics of Brevibacillus.</title>
        <authorList>
            <person name="Dunlap C."/>
        </authorList>
    </citation>
    <scope>NUCLEOTIDE SEQUENCE [LARGE SCALE GENOMIC DNA]</scope>
    <source>
        <strain evidence="11 12">JCM 15716</strain>
    </source>
</reference>
<keyword evidence="5 7" id="KW-0408">Iron</keyword>
<evidence type="ECO:0000256" key="8">
    <source>
        <dbReference type="SAM" id="MobiDB-lite"/>
    </source>
</evidence>
<feature type="domain" description="Cytochrome c" evidence="10">
    <location>
        <begin position="48"/>
        <end position="121"/>
    </location>
</feature>
<evidence type="ECO:0000256" key="7">
    <source>
        <dbReference type="PIRSR" id="PIRSR000025-2"/>
    </source>
</evidence>
<evidence type="ECO:0000256" key="1">
    <source>
        <dbReference type="ARBA" id="ARBA00022448"/>
    </source>
</evidence>
<dbReference type="PROSITE" id="PS51257">
    <property type="entry name" value="PROKAR_LIPOPROTEIN"/>
    <property type="match status" value="1"/>
</dbReference>
<keyword evidence="4" id="KW-0249">Electron transport</keyword>
<dbReference type="Proteomes" id="UP000271031">
    <property type="component" value="Unassembled WGS sequence"/>
</dbReference>
<dbReference type="GO" id="GO:0016020">
    <property type="term" value="C:membrane"/>
    <property type="evidence" value="ECO:0007669"/>
    <property type="project" value="InterPro"/>
</dbReference>
<dbReference type="InterPro" id="IPR054782">
    <property type="entry name" value="Cytochro_C551"/>
</dbReference>
<feature type="region of interest" description="Disordered" evidence="8">
    <location>
        <begin position="22"/>
        <end position="47"/>
    </location>
</feature>
<dbReference type="SUPFAM" id="SSF46626">
    <property type="entry name" value="Cytochrome c"/>
    <property type="match status" value="1"/>
</dbReference>
<evidence type="ECO:0000256" key="5">
    <source>
        <dbReference type="ARBA" id="ARBA00023004"/>
    </source>
</evidence>
<feature type="chain" id="PRO_5039188312" evidence="9">
    <location>
        <begin position="22"/>
        <end position="121"/>
    </location>
</feature>
<comment type="PTM">
    <text evidence="6">Binds 1 heme c group covalently per subunit.</text>
</comment>
<accession>A0A3M8DYM3</accession>
<dbReference type="PROSITE" id="PS51007">
    <property type="entry name" value="CYTC"/>
    <property type="match status" value="1"/>
</dbReference>
<evidence type="ECO:0000313" key="11">
    <source>
        <dbReference type="EMBL" id="RNB92629.1"/>
    </source>
</evidence>
<dbReference type="InterPro" id="IPR012218">
    <property type="entry name" value="Cyt_c_BACSU-c550-type"/>
</dbReference>
<dbReference type="PIRSF" id="PIRSF000025">
    <property type="entry name" value="Cytc_Bsub_c550"/>
    <property type="match status" value="1"/>
</dbReference>
<keyword evidence="2 6" id="KW-0349">Heme</keyword>
<dbReference type="OrthoDB" id="7933886at2"/>